<dbReference type="InterPro" id="IPR023885">
    <property type="entry name" value="4Fe4S-binding_SPASM_dom"/>
</dbReference>
<reference evidence="6 7" key="1">
    <citation type="submission" date="2014-07" db="EMBL/GenBank/DDBJ databases">
        <title>Methanogenic archaea and the global carbon cycle.</title>
        <authorList>
            <person name="Henriksen J.R."/>
            <person name="Luke J."/>
            <person name="Reinhart S."/>
            <person name="Benedict M.N."/>
            <person name="Youngblut N.D."/>
            <person name="Metcalf M.E."/>
            <person name="Whitaker R.J."/>
            <person name="Metcalf W.W."/>
        </authorList>
    </citation>
    <scope>NUCLEOTIDE SEQUENCE [LARGE SCALE GENOMIC DNA]</scope>
    <source>
        <strain evidence="6 7">WWM610</strain>
    </source>
</reference>
<keyword evidence="3" id="KW-0408">Iron</keyword>
<dbReference type="InterPro" id="IPR006638">
    <property type="entry name" value="Elp3/MiaA/NifB-like_rSAM"/>
</dbReference>
<dbReference type="Pfam" id="PF13186">
    <property type="entry name" value="SPASM"/>
    <property type="match status" value="1"/>
</dbReference>
<dbReference type="GO" id="GO:0046872">
    <property type="term" value="F:metal ion binding"/>
    <property type="evidence" value="ECO:0007669"/>
    <property type="project" value="UniProtKB-KW"/>
</dbReference>
<keyword evidence="1" id="KW-0949">S-adenosyl-L-methionine</keyword>
<dbReference type="SMART" id="SM00729">
    <property type="entry name" value="Elp3"/>
    <property type="match status" value="1"/>
</dbReference>
<keyword evidence="4" id="KW-0411">Iron-sulfur</keyword>
<dbReference type="Gene3D" id="3.20.20.70">
    <property type="entry name" value="Aldolase class I"/>
    <property type="match status" value="1"/>
</dbReference>
<dbReference type="EMBL" id="CP009509">
    <property type="protein sequence ID" value="AKB39197.1"/>
    <property type="molecule type" value="Genomic_DNA"/>
</dbReference>
<dbReference type="FunFam" id="3.20.20.70:FF:000352">
    <property type="entry name" value="Metallo cofactor biosynthesis protein"/>
    <property type="match status" value="1"/>
</dbReference>
<name>A0A0E3PVL1_METMZ</name>
<dbReference type="SFLD" id="SFLDG01067">
    <property type="entry name" value="SPASM/twitch_domain_containing"/>
    <property type="match status" value="1"/>
</dbReference>
<dbReference type="SFLD" id="SFLDG01386">
    <property type="entry name" value="main_SPASM_domain-containing"/>
    <property type="match status" value="1"/>
</dbReference>
<organism evidence="6 7">
    <name type="scientific">Methanosarcina mazei WWM610</name>
    <dbReference type="NCBI Taxonomy" id="1434117"/>
    <lineage>
        <taxon>Archaea</taxon>
        <taxon>Methanobacteriati</taxon>
        <taxon>Methanobacteriota</taxon>
        <taxon>Stenosarchaea group</taxon>
        <taxon>Methanomicrobia</taxon>
        <taxon>Methanosarcinales</taxon>
        <taxon>Methanosarcinaceae</taxon>
        <taxon>Methanosarcina</taxon>
    </lineage>
</organism>
<evidence type="ECO:0000256" key="1">
    <source>
        <dbReference type="ARBA" id="ARBA00022691"/>
    </source>
</evidence>
<dbReference type="PATRIC" id="fig|1434117.4.peg.245"/>
<dbReference type="PROSITE" id="PS51918">
    <property type="entry name" value="RADICAL_SAM"/>
    <property type="match status" value="1"/>
</dbReference>
<evidence type="ECO:0000256" key="2">
    <source>
        <dbReference type="ARBA" id="ARBA00022723"/>
    </source>
</evidence>
<dbReference type="InterPro" id="IPR007197">
    <property type="entry name" value="rSAM"/>
</dbReference>
<accession>A0A0E3PVL1</accession>
<proteinExistence type="predicted"/>
<dbReference type="InterPro" id="IPR050377">
    <property type="entry name" value="Radical_SAM_PqqE_MftC-like"/>
</dbReference>
<evidence type="ECO:0000256" key="4">
    <source>
        <dbReference type="ARBA" id="ARBA00023014"/>
    </source>
</evidence>
<dbReference type="HOGENOM" id="CLU_043914_0_0_2"/>
<evidence type="ECO:0000259" key="5">
    <source>
        <dbReference type="PROSITE" id="PS51918"/>
    </source>
</evidence>
<dbReference type="InterPro" id="IPR058240">
    <property type="entry name" value="rSAM_sf"/>
</dbReference>
<dbReference type="AlphaFoldDB" id="A0A0E3PVL1"/>
<sequence>MNNTENKSHQKSRCRENMQYEFYKNPLFRVYAEIEDGCLAMKTGGAVSPLMKNVLKANISIFNGEKPARIEADRLIYSTWMPPIPSSGFDRLVKSQLSSMIGKNIPDQVTISITEDCPNNCIHCALPDTKNRAKLSPETVRDVIDQVLEMGTTFVIFDGGEPLTYPGLEELISYVDPEKAITGMFTSGVGLTEERARSLKAAGLYSLTVSFDSAYEEKHDYVRGRKGVFKSAVEAVKNGLAAGLLVNIYVVLSRDNVNELDELYNLAAGLGAHELSFYEIVPTGRWMDHASEIMTPKDMRKFDNFVVQAHEKEGPRIFPIPLVMRTTGCMAGRKWLHITPEGNILPCACIPIPYGNVHRDRVKDIWKKIRKDPAYNAKCCLMRNPEFREKYLKLPE</sequence>
<dbReference type="GO" id="GO:0051536">
    <property type="term" value="F:iron-sulfur cluster binding"/>
    <property type="evidence" value="ECO:0007669"/>
    <property type="project" value="UniProtKB-KW"/>
</dbReference>
<dbReference type="SFLD" id="SFLDS00029">
    <property type="entry name" value="Radical_SAM"/>
    <property type="match status" value="1"/>
</dbReference>
<dbReference type="CDD" id="cd01335">
    <property type="entry name" value="Radical_SAM"/>
    <property type="match status" value="1"/>
</dbReference>
<dbReference type="Pfam" id="PF04055">
    <property type="entry name" value="Radical_SAM"/>
    <property type="match status" value="1"/>
</dbReference>
<evidence type="ECO:0000313" key="6">
    <source>
        <dbReference type="EMBL" id="AKB39197.1"/>
    </source>
</evidence>
<dbReference type="CDD" id="cd21128">
    <property type="entry name" value="SPASM_rSAM"/>
    <property type="match status" value="1"/>
</dbReference>
<dbReference type="SUPFAM" id="SSF102114">
    <property type="entry name" value="Radical SAM enzymes"/>
    <property type="match status" value="1"/>
</dbReference>
<gene>
    <name evidence="6" type="ORF">MSMAW_0206</name>
</gene>
<keyword evidence="2" id="KW-0479">Metal-binding</keyword>
<evidence type="ECO:0000313" key="7">
    <source>
        <dbReference type="Proteomes" id="UP000033058"/>
    </source>
</evidence>
<feature type="domain" description="Radical SAM core" evidence="5">
    <location>
        <begin position="103"/>
        <end position="316"/>
    </location>
</feature>
<dbReference type="PANTHER" id="PTHR11228">
    <property type="entry name" value="RADICAL SAM DOMAIN PROTEIN"/>
    <property type="match status" value="1"/>
</dbReference>
<dbReference type="GO" id="GO:0003824">
    <property type="term" value="F:catalytic activity"/>
    <property type="evidence" value="ECO:0007669"/>
    <property type="project" value="InterPro"/>
</dbReference>
<dbReference type="Proteomes" id="UP000033058">
    <property type="component" value="Chromosome"/>
</dbReference>
<protein>
    <submittedName>
        <fullName evidence="6">Radical SAM domain protein</fullName>
    </submittedName>
</protein>
<dbReference type="GO" id="GO:0006783">
    <property type="term" value="P:heme biosynthetic process"/>
    <property type="evidence" value="ECO:0007669"/>
    <property type="project" value="TreeGrafter"/>
</dbReference>
<evidence type="ECO:0000256" key="3">
    <source>
        <dbReference type="ARBA" id="ARBA00023004"/>
    </source>
</evidence>
<dbReference type="InterPro" id="IPR013785">
    <property type="entry name" value="Aldolase_TIM"/>
</dbReference>
<dbReference type="PANTHER" id="PTHR11228:SF7">
    <property type="entry name" value="PQQA PEPTIDE CYCLASE"/>
    <property type="match status" value="1"/>
</dbReference>